<reference evidence="1" key="1">
    <citation type="submission" date="2020-07" db="EMBL/GenBank/DDBJ databases">
        <title>Koleobacter methoxysyntrophicus gen. nov., sp. nov., a novel anaerobic bacterium isolated from deep subsurface oil field and proposal of Koleobacterales ord. nov. in the phylum Firmicutes.</title>
        <authorList>
            <person name="Sakamoto S."/>
            <person name="Tamaki H."/>
        </authorList>
    </citation>
    <scope>NUCLEOTIDE SEQUENCE</scope>
    <source>
        <strain evidence="1">NRmbB1</strain>
    </source>
</reference>
<sequence length="212" mass="25078">MIEIDDAGSGSLVGQTCIGVLRKETGKYLCGFIDLKYYQPESFKQKAYLREVINITKNIFEKLKVPKKEPIIICQGYIFDLLREWLTIQGYNWRSGKIEGLLQQKVESSFASHAISLGLPENYIKYTRFPFHFHRLLKWVYADYKNRSNYCKKGWPSWQRYGYLHLDISYGILRNYHYYCLKCGKKILPKSEVKIIKYVSNRPTTLYLHKDC</sequence>
<dbReference type="KEGG" id="kme:H0A61_02101"/>
<keyword evidence="2" id="KW-1185">Reference proteome</keyword>
<evidence type="ECO:0000313" key="1">
    <source>
        <dbReference type="EMBL" id="QSQ09722.1"/>
    </source>
</evidence>
<dbReference type="Proteomes" id="UP000662904">
    <property type="component" value="Chromosome"/>
</dbReference>
<organism evidence="1 2">
    <name type="scientific">Koleobacter methoxysyntrophicus</name>
    <dbReference type="NCBI Taxonomy" id="2751313"/>
    <lineage>
        <taxon>Bacteria</taxon>
        <taxon>Bacillati</taxon>
        <taxon>Bacillota</taxon>
        <taxon>Clostridia</taxon>
        <taxon>Koleobacterales</taxon>
        <taxon>Koleobacteraceae</taxon>
        <taxon>Koleobacter</taxon>
    </lineage>
</organism>
<proteinExistence type="predicted"/>
<gene>
    <name evidence="1" type="ORF">H0A61_02101</name>
</gene>
<name>A0A8A0RP87_9FIRM</name>
<protein>
    <submittedName>
        <fullName evidence="1">Uncharacterized protein</fullName>
    </submittedName>
</protein>
<dbReference type="AlphaFoldDB" id="A0A8A0RP87"/>
<evidence type="ECO:0000313" key="2">
    <source>
        <dbReference type="Proteomes" id="UP000662904"/>
    </source>
</evidence>
<dbReference type="EMBL" id="CP059066">
    <property type="protein sequence ID" value="QSQ09722.1"/>
    <property type="molecule type" value="Genomic_DNA"/>
</dbReference>
<accession>A0A8A0RP87</accession>